<evidence type="ECO:0000256" key="1">
    <source>
        <dbReference type="SAM" id="Phobius"/>
    </source>
</evidence>
<dbReference type="EMBL" id="LAYJ01000088">
    <property type="protein sequence ID" value="KKI51111.1"/>
    <property type="molecule type" value="Genomic_DNA"/>
</dbReference>
<protein>
    <submittedName>
        <fullName evidence="2">Uncharacterized protein</fullName>
    </submittedName>
</protein>
<keyword evidence="1" id="KW-1133">Transmembrane helix</keyword>
<sequence length="57" mass="6821">MFHFFDLLFSFSDFILYLSGLNYGHTFTIFHSFFEKVRLKQKKGGLYPEAAFVIQYL</sequence>
<keyword evidence="1" id="KW-0472">Membrane</keyword>
<keyword evidence="3" id="KW-1185">Reference proteome</keyword>
<evidence type="ECO:0000313" key="2">
    <source>
        <dbReference type="EMBL" id="KKI51111.1"/>
    </source>
</evidence>
<reference evidence="2 3" key="1">
    <citation type="submission" date="2015-04" db="EMBL/GenBank/DDBJ databases">
        <title>Draft genome sequence of bacteremic isolate Catabacter hongkongensis type strain HKU16T.</title>
        <authorList>
            <person name="Lau S.K."/>
            <person name="Teng J.L."/>
            <person name="Huang Y."/>
            <person name="Curreem S.O."/>
            <person name="Tsui S.K."/>
            <person name="Woo P.C."/>
        </authorList>
    </citation>
    <scope>NUCLEOTIDE SEQUENCE [LARGE SCALE GENOMIC DNA]</scope>
    <source>
        <strain evidence="2 3">HKU16</strain>
    </source>
</reference>
<comment type="caution">
    <text evidence="2">The sequence shown here is derived from an EMBL/GenBank/DDBJ whole genome shotgun (WGS) entry which is preliminary data.</text>
</comment>
<name>A0A0M2NJG8_9FIRM</name>
<dbReference type="AlphaFoldDB" id="A0A0M2NJG8"/>
<keyword evidence="1" id="KW-0812">Transmembrane</keyword>
<accession>A0A0M2NJG8</accession>
<evidence type="ECO:0000313" key="3">
    <source>
        <dbReference type="Proteomes" id="UP000034076"/>
    </source>
</evidence>
<proteinExistence type="predicted"/>
<organism evidence="2 3">
    <name type="scientific">Christensenella hongkongensis</name>
    <dbReference type="NCBI Taxonomy" id="270498"/>
    <lineage>
        <taxon>Bacteria</taxon>
        <taxon>Bacillati</taxon>
        <taxon>Bacillota</taxon>
        <taxon>Clostridia</taxon>
        <taxon>Christensenellales</taxon>
        <taxon>Christensenellaceae</taxon>
        <taxon>Christensenella</taxon>
    </lineage>
</organism>
<dbReference type="Proteomes" id="UP000034076">
    <property type="component" value="Unassembled WGS sequence"/>
</dbReference>
<feature type="transmembrane region" description="Helical" evidence="1">
    <location>
        <begin position="14"/>
        <end position="34"/>
    </location>
</feature>
<gene>
    <name evidence="2" type="ORF">CHK_1498</name>
</gene>